<dbReference type="InterPro" id="IPR018563">
    <property type="entry name" value="DUF2018"/>
</dbReference>
<evidence type="ECO:0000313" key="2">
    <source>
        <dbReference type="Proteomes" id="UP000234639"/>
    </source>
</evidence>
<dbReference type="EMBL" id="PKHU01000005">
    <property type="protein sequence ID" value="PKZ29077.1"/>
    <property type="molecule type" value="Genomic_DNA"/>
</dbReference>
<accession>A0A2I1N9M5</accession>
<sequence length="77" mass="8944">MDIFESSPRQKFFDIIFNANQNIVETEIENLLIEFVHLKKTLKDKEITISNLDSQAIQDELNDIFIQLSSNILSNSE</sequence>
<dbReference type="Pfam" id="PF09442">
    <property type="entry name" value="DUF2018"/>
    <property type="match status" value="1"/>
</dbReference>
<proteinExistence type="predicted"/>
<organism evidence="1 2">
    <name type="scientific">Campylobacter ureolyticus</name>
    <dbReference type="NCBI Taxonomy" id="827"/>
    <lineage>
        <taxon>Bacteria</taxon>
        <taxon>Pseudomonadati</taxon>
        <taxon>Campylobacterota</taxon>
        <taxon>Epsilonproteobacteria</taxon>
        <taxon>Campylobacterales</taxon>
        <taxon>Campylobacteraceae</taxon>
        <taxon>Campylobacter</taxon>
    </lineage>
</organism>
<evidence type="ECO:0000313" key="1">
    <source>
        <dbReference type="EMBL" id="PKZ29077.1"/>
    </source>
</evidence>
<dbReference type="RefSeq" id="WP_101637467.1">
    <property type="nucleotide sequence ID" value="NZ_PKHU01000005.1"/>
</dbReference>
<dbReference type="SUPFAM" id="SSF158752">
    <property type="entry name" value="HP0242-like"/>
    <property type="match status" value="1"/>
</dbReference>
<dbReference type="InterPro" id="IPR023126">
    <property type="entry name" value="HP0242-like_sf"/>
</dbReference>
<dbReference type="AlphaFoldDB" id="A0A2I1N9M5"/>
<dbReference type="Proteomes" id="UP000234639">
    <property type="component" value="Unassembled WGS sequence"/>
</dbReference>
<comment type="caution">
    <text evidence="1">The sequence shown here is derived from an EMBL/GenBank/DDBJ whole genome shotgun (WGS) entry which is preliminary data.</text>
</comment>
<name>A0A2I1N9M5_9BACT</name>
<gene>
    <name evidence="1" type="ORF">CYJ41_06515</name>
</gene>
<protein>
    <submittedName>
        <fullName evidence="1">DUF2018 domain-containing protein</fullName>
    </submittedName>
</protein>
<dbReference type="Gene3D" id="1.10.3350.10">
    <property type="entry name" value="HP0242-like domain"/>
    <property type="match status" value="1"/>
</dbReference>
<reference evidence="1 2" key="1">
    <citation type="submission" date="2017-12" db="EMBL/GenBank/DDBJ databases">
        <title>Phylogenetic diversity of female urinary microbiome.</title>
        <authorList>
            <person name="Thomas-White K."/>
            <person name="Wolfe A.J."/>
        </authorList>
    </citation>
    <scope>NUCLEOTIDE SEQUENCE [LARGE SCALE GENOMIC DNA]</scope>
    <source>
        <strain evidence="1 2">UMB0112</strain>
    </source>
</reference>